<sequence>MTRSIPWLTPIIGLFLMANTQPEPTTLVNISFTTTNAGITVSGTLDGHAEINFNPVDLQNSTVRATASPATVRTGINIRDKHLQKEDFFNTAQYSLMVLQSKQFRKTGHQRFTGEFDLTIKSITRPVTLVFSRVLEKNVIRYEGHFEINRLDFFLGEKSMVLDDVVRINLEAREYRRN</sequence>
<dbReference type="Gene3D" id="2.40.128.110">
    <property type="entry name" value="Lipid/polyisoprenoid-binding, YceI-like"/>
    <property type="match status" value="1"/>
</dbReference>
<dbReference type="PANTHER" id="PTHR34406">
    <property type="entry name" value="PROTEIN YCEI"/>
    <property type="match status" value="1"/>
</dbReference>
<name>A0A385SIQ4_9BACT</name>
<reference evidence="3" key="1">
    <citation type="submission" date="2018-09" db="EMBL/GenBank/DDBJ databases">
        <title>Chryseolinea sp. KIS68-18 isolated from soil.</title>
        <authorList>
            <person name="Weon H.-Y."/>
            <person name="Kwon S.-W."/>
            <person name="Lee S.A."/>
        </authorList>
    </citation>
    <scope>NUCLEOTIDE SEQUENCE [LARGE SCALE GENOMIC DNA]</scope>
    <source>
        <strain evidence="3">KIS68-18</strain>
    </source>
</reference>
<proteinExistence type="predicted"/>
<feature type="domain" description="Lipid/polyisoprenoid-binding YceI-like" evidence="1">
    <location>
        <begin position="19"/>
        <end position="173"/>
    </location>
</feature>
<dbReference type="InterPro" id="IPR007372">
    <property type="entry name" value="Lipid/polyisoprenoid-bd_YceI"/>
</dbReference>
<dbReference type="SMART" id="SM00867">
    <property type="entry name" value="YceI"/>
    <property type="match status" value="1"/>
</dbReference>
<protein>
    <submittedName>
        <fullName evidence="2">YceI family protein</fullName>
    </submittedName>
</protein>
<dbReference type="EMBL" id="CP032382">
    <property type="protein sequence ID" value="AYB31623.1"/>
    <property type="molecule type" value="Genomic_DNA"/>
</dbReference>
<keyword evidence="3" id="KW-1185">Reference proteome</keyword>
<dbReference type="Pfam" id="PF04264">
    <property type="entry name" value="YceI"/>
    <property type="match status" value="1"/>
</dbReference>
<organism evidence="2 3">
    <name type="scientific">Chryseolinea soli</name>
    <dbReference type="NCBI Taxonomy" id="2321403"/>
    <lineage>
        <taxon>Bacteria</taxon>
        <taxon>Pseudomonadati</taxon>
        <taxon>Bacteroidota</taxon>
        <taxon>Cytophagia</taxon>
        <taxon>Cytophagales</taxon>
        <taxon>Fulvivirgaceae</taxon>
        <taxon>Chryseolinea</taxon>
    </lineage>
</organism>
<dbReference type="PANTHER" id="PTHR34406:SF1">
    <property type="entry name" value="PROTEIN YCEI"/>
    <property type="match status" value="1"/>
</dbReference>
<dbReference type="Proteomes" id="UP000266183">
    <property type="component" value="Chromosome"/>
</dbReference>
<dbReference type="RefSeq" id="WP_119754893.1">
    <property type="nucleotide sequence ID" value="NZ_CP032382.1"/>
</dbReference>
<evidence type="ECO:0000259" key="1">
    <source>
        <dbReference type="SMART" id="SM00867"/>
    </source>
</evidence>
<dbReference type="SUPFAM" id="SSF101874">
    <property type="entry name" value="YceI-like"/>
    <property type="match status" value="1"/>
</dbReference>
<dbReference type="KEGG" id="chk:D4L85_14075"/>
<evidence type="ECO:0000313" key="2">
    <source>
        <dbReference type="EMBL" id="AYB31623.1"/>
    </source>
</evidence>
<gene>
    <name evidence="2" type="ORF">D4L85_14075</name>
</gene>
<dbReference type="InterPro" id="IPR036761">
    <property type="entry name" value="TTHA0802/YceI-like_sf"/>
</dbReference>
<dbReference type="AlphaFoldDB" id="A0A385SIQ4"/>
<dbReference type="OrthoDB" id="9811006at2"/>
<evidence type="ECO:0000313" key="3">
    <source>
        <dbReference type="Proteomes" id="UP000266183"/>
    </source>
</evidence>
<accession>A0A385SIQ4</accession>